<keyword evidence="2" id="KW-1185">Reference proteome</keyword>
<dbReference type="EMBL" id="SRMB01000008">
    <property type="protein sequence ID" value="TGE20964.1"/>
    <property type="molecule type" value="Genomic_DNA"/>
</dbReference>
<reference evidence="1 2" key="1">
    <citation type="submission" date="2019-04" db="EMBL/GenBank/DDBJ databases">
        <authorList>
            <person name="Feng G."/>
            <person name="Zhang J."/>
            <person name="Zhu H."/>
        </authorList>
    </citation>
    <scope>NUCLEOTIDE SEQUENCE [LARGE SCALE GENOMIC DNA]</scope>
    <source>
        <strain evidence="1 2">9PBR-1</strain>
    </source>
</reference>
<accession>A0A4Z0PUN6</accession>
<sequence length="123" mass="13565">MTKQGFVLQEVTATHLQTQGCRLPDSLRFHGGADIALLATTMQTFPAILLVRSTGTPNLRRLNRLSGVSRAHPNGHGHKIRYLSIVGKNGGISNSLAQVVFDRMTALLRVYPADQLLYLNRDK</sequence>
<evidence type="ECO:0000313" key="2">
    <source>
        <dbReference type="Proteomes" id="UP000298471"/>
    </source>
</evidence>
<dbReference type="Proteomes" id="UP000298471">
    <property type="component" value="Unassembled WGS sequence"/>
</dbReference>
<protein>
    <submittedName>
        <fullName evidence="1">Uncharacterized protein</fullName>
    </submittedName>
</protein>
<proteinExistence type="predicted"/>
<gene>
    <name evidence="1" type="ORF">E5K02_24685</name>
</gene>
<dbReference type="AlphaFoldDB" id="A0A4Z0PUN6"/>
<organism evidence="1 2">
    <name type="scientific">Hymenobacter metallicola</name>
    <dbReference type="NCBI Taxonomy" id="2563114"/>
    <lineage>
        <taxon>Bacteria</taxon>
        <taxon>Pseudomonadati</taxon>
        <taxon>Bacteroidota</taxon>
        <taxon>Cytophagia</taxon>
        <taxon>Cytophagales</taxon>
        <taxon>Hymenobacteraceae</taxon>
        <taxon>Hymenobacter</taxon>
    </lineage>
</organism>
<dbReference type="RefSeq" id="WP_135399095.1">
    <property type="nucleotide sequence ID" value="NZ_SRMB01000008.1"/>
</dbReference>
<name>A0A4Z0PUN6_9BACT</name>
<evidence type="ECO:0000313" key="1">
    <source>
        <dbReference type="EMBL" id="TGE20964.1"/>
    </source>
</evidence>
<comment type="caution">
    <text evidence="1">The sequence shown here is derived from an EMBL/GenBank/DDBJ whole genome shotgun (WGS) entry which is preliminary data.</text>
</comment>